<organism evidence="1 2">
    <name type="scientific">Sandaracinobacteroides saxicola</name>
    <dbReference type="NCBI Taxonomy" id="2759707"/>
    <lineage>
        <taxon>Bacteria</taxon>
        <taxon>Pseudomonadati</taxon>
        <taxon>Pseudomonadota</taxon>
        <taxon>Alphaproteobacteria</taxon>
        <taxon>Sphingomonadales</taxon>
        <taxon>Sphingosinicellaceae</taxon>
        <taxon>Sandaracinobacteroides</taxon>
    </lineage>
</organism>
<dbReference type="InterPro" id="IPR032710">
    <property type="entry name" value="NTF2-like_dom_sf"/>
</dbReference>
<keyword evidence="2" id="KW-1185">Reference proteome</keyword>
<evidence type="ECO:0000313" key="2">
    <source>
        <dbReference type="Proteomes" id="UP000515292"/>
    </source>
</evidence>
<proteinExistence type="predicted"/>
<dbReference type="Proteomes" id="UP000515292">
    <property type="component" value="Chromosome"/>
</dbReference>
<name>A0A7G5IIS3_9SPHN</name>
<dbReference type="GO" id="GO:0030638">
    <property type="term" value="P:polyketide metabolic process"/>
    <property type="evidence" value="ECO:0007669"/>
    <property type="project" value="InterPro"/>
</dbReference>
<dbReference type="AlphaFoldDB" id="A0A7G5IIS3"/>
<dbReference type="SUPFAM" id="SSF54427">
    <property type="entry name" value="NTF2-like"/>
    <property type="match status" value="2"/>
</dbReference>
<dbReference type="Pfam" id="PF07366">
    <property type="entry name" value="SnoaL"/>
    <property type="match status" value="1"/>
</dbReference>
<dbReference type="KEGG" id="sand:H3309_01770"/>
<protein>
    <submittedName>
        <fullName evidence="1">Ester cyclase</fullName>
    </submittedName>
</protein>
<gene>
    <name evidence="1" type="ORF">H3309_01770</name>
</gene>
<sequence>MMTESESCKANLPFLLPERPNARRIRKVDTRELKQAGGPRTMPMRGFEDSYTDIVDYIVRITEEIWAGRGIGRIYDTYDAGCVVYSALSTIRSVEDVVANTLTGIDQVADGESHHLNVAWSGDDEEGYYTSHLGFHLSTNSRDTMFGPASGRRVGRFFVADCITRDNRIHTEWLMRDNGAAVRAMGYDIHEVARRLADSPSGERSFVVPATRLEGQAPRKLYEGPTDTIEGWVTHHFQNIWNMRRLDHVFQHYAPHAIAHWCGGRVAHGRRNIQALLIHLLASVPDSVVRVDHVSWSDETDGVIVAVRWVLEGRSRSGGFLGSLPSGLPVSILGSTHLRFDGPYIVEEWSIFDEVGTLMNAYRGS</sequence>
<dbReference type="Gene3D" id="3.10.450.50">
    <property type="match status" value="2"/>
</dbReference>
<dbReference type="InterPro" id="IPR009959">
    <property type="entry name" value="Cyclase_SnoaL-like"/>
</dbReference>
<reference evidence="1 2" key="1">
    <citation type="submission" date="2020-07" db="EMBL/GenBank/DDBJ databases">
        <title>Complete genome sequence for Sandaracinobacter sp. M6.</title>
        <authorList>
            <person name="Tang Y."/>
            <person name="Liu Q."/>
            <person name="Guo Z."/>
            <person name="Lei P."/>
            <person name="Huang B."/>
        </authorList>
    </citation>
    <scope>NUCLEOTIDE SEQUENCE [LARGE SCALE GENOMIC DNA]</scope>
    <source>
        <strain evidence="1 2">M6</strain>
    </source>
</reference>
<evidence type="ECO:0000313" key="1">
    <source>
        <dbReference type="EMBL" id="QMW23265.1"/>
    </source>
</evidence>
<accession>A0A7G5IIS3</accession>
<dbReference type="EMBL" id="CP059851">
    <property type="protein sequence ID" value="QMW23265.1"/>
    <property type="molecule type" value="Genomic_DNA"/>
</dbReference>